<dbReference type="InterPro" id="IPR001509">
    <property type="entry name" value="Epimerase_deHydtase"/>
</dbReference>
<evidence type="ECO:0000313" key="3">
    <source>
        <dbReference type="Proteomes" id="UP000483261"/>
    </source>
</evidence>
<dbReference type="GO" id="GO:0005737">
    <property type="term" value="C:cytoplasm"/>
    <property type="evidence" value="ECO:0007669"/>
    <property type="project" value="TreeGrafter"/>
</dbReference>
<name>A0A6M1R0V0_9ACTN</name>
<gene>
    <name evidence="2" type="ORF">G5C66_05890</name>
</gene>
<dbReference type="PANTHER" id="PTHR48079:SF6">
    <property type="entry name" value="NAD(P)-BINDING DOMAIN-CONTAINING PROTEIN-RELATED"/>
    <property type="match status" value="1"/>
</dbReference>
<dbReference type="RefSeq" id="WP_165110038.1">
    <property type="nucleotide sequence ID" value="NZ_JAALAA010000004.1"/>
</dbReference>
<organism evidence="2 3">
    <name type="scientific">Nocardioides turkmenicus</name>
    <dbReference type="NCBI Taxonomy" id="2711220"/>
    <lineage>
        <taxon>Bacteria</taxon>
        <taxon>Bacillati</taxon>
        <taxon>Actinomycetota</taxon>
        <taxon>Actinomycetes</taxon>
        <taxon>Propionibacteriales</taxon>
        <taxon>Nocardioidaceae</taxon>
        <taxon>Nocardioides</taxon>
    </lineage>
</organism>
<protein>
    <submittedName>
        <fullName evidence="2">NAD-dependent epimerase/dehydratase family protein</fullName>
    </submittedName>
</protein>
<dbReference type="Proteomes" id="UP000483261">
    <property type="component" value="Unassembled WGS sequence"/>
</dbReference>
<keyword evidence="3" id="KW-1185">Reference proteome</keyword>
<dbReference type="EMBL" id="JAALAA010000004">
    <property type="protein sequence ID" value="NGN92271.1"/>
    <property type="molecule type" value="Genomic_DNA"/>
</dbReference>
<reference evidence="2 3" key="1">
    <citation type="submission" date="2020-02" db="EMBL/GenBank/DDBJ databases">
        <title>Whole-genome analyses of novel actinobacteria.</title>
        <authorList>
            <person name="Sahin N."/>
        </authorList>
    </citation>
    <scope>NUCLEOTIDE SEQUENCE [LARGE SCALE GENOMIC DNA]</scope>
    <source>
        <strain evidence="2 3">KC13</strain>
    </source>
</reference>
<comment type="caution">
    <text evidence="2">The sequence shown here is derived from an EMBL/GenBank/DDBJ whole genome shotgun (WGS) entry which is preliminary data.</text>
</comment>
<dbReference type="AlphaFoldDB" id="A0A6M1R0V0"/>
<sequence>MSDRPVITSAEVPTLRVFVAGATGVIGSRLLPLLAAAGHTVAGMTRTASKTELVRELGAEPVLCDVYDTAALTAATTAFRPDLILHQLTDLPDAAEELPERRDDNARIRIEGTHNLIAAATAAGCTRLLAQSVAWDLPPGGGADAVRALEDAVLGYGGTVLRYGQFYGPGTFYPDALPAGPSIQVDAAAERTVAALDRPSGILTITDDTDLAV</sequence>
<accession>A0A6M1R0V0</accession>
<evidence type="ECO:0000259" key="1">
    <source>
        <dbReference type="Pfam" id="PF01370"/>
    </source>
</evidence>
<feature type="domain" description="NAD-dependent epimerase/dehydratase" evidence="1">
    <location>
        <begin position="17"/>
        <end position="130"/>
    </location>
</feature>
<proteinExistence type="predicted"/>
<dbReference type="SUPFAM" id="SSF51735">
    <property type="entry name" value="NAD(P)-binding Rossmann-fold domains"/>
    <property type="match status" value="1"/>
</dbReference>
<dbReference type="GO" id="GO:0004029">
    <property type="term" value="F:aldehyde dehydrogenase (NAD+) activity"/>
    <property type="evidence" value="ECO:0007669"/>
    <property type="project" value="TreeGrafter"/>
</dbReference>
<evidence type="ECO:0000313" key="2">
    <source>
        <dbReference type="EMBL" id="NGN92271.1"/>
    </source>
</evidence>
<dbReference type="PANTHER" id="PTHR48079">
    <property type="entry name" value="PROTEIN YEEZ"/>
    <property type="match status" value="1"/>
</dbReference>
<dbReference type="Pfam" id="PF01370">
    <property type="entry name" value="Epimerase"/>
    <property type="match status" value="1"/>
</dbReference>
<dbReference type="InterPro" id="IPR036291">
    <property type="entry name" value="NAD(P)-bd_dom_sf"/>
</dbReference>
<dbReference type="Gene3D" id="3.40.50.720">
    <property type="entry name" value="NAD(P)-binding Rossmann-like Domain"/>
    <property type="match status" value="1"/>
</dbReference>
<dbReference type="InterPro" id="IPR051783">
    <property type="entry name" value="NAD(P)-dependent_oxidoreduct"/>
</dbReference>